<sequence>MAVIYGKVEGPDDIRRINCIIRDEMLEVETPEQLTDLKKRSDYLCTLTYSPFWKKKFGSMVEELREVACEENRVTVRLANYIAKYKGWDKEYNPWGSENKTIEERLEEIPQQVMKEILESVVDLKLSPEILEELRRNFCEIRKAMVLADSEETLERLKKQGDLIVAITKLPDFRERFADIIDKIDELVEKEEGRNVKLANIIAQVKGWQVEFERWSENEVREDETLQQYVQRLLEEEQKAEQYIPTEAKYKEGKVLWLVYYHKGRNREYAKRLYFPGSAKDIEIEGPGEFENRFGRKVWGVRIRYKARVAPATIRIGGRVIHLPERWVERVKVVPLPKEAENIRLVEERPPVAYPIA</sequence>
<accession>E8T2A0</accession>
<dbReference type="KEGG" id="tam:Theam_1028"/>
<dbReference type="AlphaFoldDB" id="E8T2A0"/>
<gene>
    <name evidence="1" type="ordered locus">Theam_1028</name>
</gene>
<dbReference type="OrthoDB" id="9766093at2"/>
<dbReference type="RefSeq" id="WP_013537781.1">
    <property type="nucleotide sequence ID" value="NC_014926.1"/>
</dbReference>
<protein>
    <submittedName>
        <fullName evidence="1">Uncharacterized protein</fullName>
    </submittedName>
</protein>
<proteinExistence type="predicted"/>
<dbReference type="HOGENOM" id="CLU_778079_0_0_0"/>
<reference evidence="1" key="1">
    <citation type="submission" date="2011-01" db="EMBL/GenBank/DDBJ databases">
        <title>Complete sequence of chromosome of Thermovibrio ammonificans HB-1.</title>
        <authorList>
            <consortium name="US DOE Joint Genome Institute"/>
            <person name="Lucas S."/>
            <person name="Copeland A."/>
            <person name="Lapidus A."/>
            <person name="Cheng J.-F."/>
            <person name="Goodwin L."/>
            <person name="Pitluck S."/>
            <person name="Davenport K."/>
            <person name="Detter J.C."/>
            <person name="Han C."/>
            <person name="Tapia R."/>
            <person name="Land M."/>
            <person name="Hauser L."/>
            <person name="Kyrpides N."/>
            <person name="Ivanova N."/>
            <person name="Ovchinnikova G."/>
            <person name="Vetriani C."/>
            <person name="Woyke T."/>
        </authorList>
    </citation>
    <scope>NUCLEOTIDE SEQUENCE [LARGE SCALE GENOMIC DNA]</scope>
    <source>
        <strain evidence="1">HB-1</strain>
    </source>
</reference>
<dbReference type="EMBL" id="CP002444">
    <property type="protein sequence ID" value="ADU96995.1"/>
    <property type="molecule type" value="Genomic_DNA"/>
</dbReference>
<evidence type="ECO:0000313" key="1">
    <source>
        <dbReference type="EMBL" id="ADU96995.1"/>
    </source>
</evidence>
<keyword evidence="2" id="KW-1185">Reference proteome</keyword>
<dbReference type="STRING" id="648996.Theam_1028"/>
<organism evidence="1 2">
    <name type="scientific">Thermovibrio ammonificans (strain DSM 15698 / JCM 12110 / HB-1)</name>
    <dbReference type="NCBI Taxonomy" id="648996"/>
    <lineage>
        <taxon>Bacteria</taxon>
        <taxon>Pseudomonadati</taxon>
        <taxon>Aquificota</taxon>
        <taxon>Aquificia</taxon>
        <taxon>Desulfurobacteriales</taxon>
        <taxon>Desulfurobacteriaceae</taxon>
        <taxon>Thermovibrio</taxon>
    </lineage>
</organism>
<name>E8T2A0_THEA1</name>
<dbReference type="eggNOG" id="ENOG502Z8BN">
    <property type="taxonomic scope" value="Bacteria"/>
</dbReference>
<evidence type="ECO:0000313" key="2">
    <source>
        <dbReference type="Proteomes" id="UP000006362"/>
    </source>
</evidence>
<dbReference type="Proteomes" id="UP000006362">
    <property type="component" value="Chromosome"/>
</dbReference>